<evidence type="ECO:0000313" key="1">
    <source>
        <dbReference type="EMBL" id="KAJ7993811.1"/>
    </source>
</evidence>
<dbReference type="EMBL" id="CM055750">
    <property type="protein sequence ID" value="KAJ7993811.1"/>
    <property type="molecule type" value="Genomic_DNA"/>
</dbReference>
<proteinExistence type="predicted"/>
<gene>
    <name evidence="1" type="ORF">DPEC_G00258590</name>
</gene>
<reference evidence="1" key="1">
    <citation type="submission" date="2021-05" db="EMBL/GenBank/DDBJ databases">
        <authorList>
            <person name="Pan Q."/>
            <person name="Jouanno E."/>
            <person name="Zahm M."/>
            <person name="Klopp C."/>
            <person name="Cabau C."/>
            <person name="Louis A."/>
            <person name="Berthelot C."/>
            <person name="Parey E."/>
            <person name="Roest Crollius H."/>
            <person name="Montfort J."/>
            <person name="Robinson-Rechavi M."/>
            <person name="Bouchez O."/>
            <person name="Lampietro C."/>
            <person name="Lopez Roques C."/>
            <person name="Donnadieu C."/>
            <person name="Postlethwait J."/>
            <person name="Bobe J."/>
            <person name="Dillon D."/>
            <person name="Chandos A."/>
            <person name="von Hippel F."/>
            <person name="Guiguen Y."/>
        </authorList>
    </citation>
    <scope>NUCLEOTIDE SEQUENCE</scope>
    <source>
        <strain evidence="1">YG-Jan2019</strain>
    </source>
</reference>
<evidence type="ECO:0000313" key="2">
    <source>
        <dbReference type="Proteomes" id="UP001157502"/>
    </source>
</evidence>
<name>A0ACC2FR53_DALPE</name>
<protein>
    <submittedName>
        <fullName evidence="1">Uncharacterized protein</fullName>
    </submittedName>
</protein>
<comment type="caution">
    <text evidence="1">The sequence shown here is derived from an EMBL/GenBank/DDBJ whole genome shotgun (WGS) entry which is preliminary data.</text>
</comment>
<sequence length="762" mass="84743">MKEELYLEHRSSIWSIETVKCTSDRRVNMAEDTLMLNITSDSAPYFHSNRYQRPTSKEKWASRNIEKRKSSGIQEVVPSKRGLYSYEKDSKTEDKPSYEDTGEEEQSYQIPVSKPVPKAASKALSSVIPKSDQSNQAQPKLKSKHVGENKVEDRAFVKTSSLFKNNPDIPDVHRPAVTQLKEKVFTSDSFAGLDLHPHLVATLTKVLNVTSMTSVQKETIPVLLSGRDAVVRSQTGSGKTLAYGIPLVQSLQAVEPKIKARDGPLAVIVVPTRELAQQSFQIFQKLLKPFTWIVPGVLMGGEKRKAEKARLRKGINILITTPGRLVDHIKNTLSIAFSAVRWLILDEADRILDLGFEKDLTVILNSLNATGPPRQNVLLSATLTDGLSRLAGICMNEPVSIQVGEKAELCSKSLPDPAADLPDSFTVPEKLQQHMVLVPSKLRLVCLAAFLLSKCKFEKGHKIIVFVSSCEAVEFLLTLFKAVLCGPKAKQQPPLSFLRLHGNMKQEERTEAFHDFSVCKTGILLCTDVAARGLDLPQVTWIVQFNPPSSPAEYVHRVGRTARIGEKGSSLLFLTPVETAYTTLLANHNISLSEIKLETILSSLMLDDRFKVRGKYDSKSSKAQEVRERATVLQTEFEDFVHADDNSVQMAKKALQSFLRAYTAYPSNMKHIFHIKTLHLGHAAKSFGLRDAPQGLVSTANGSSKERGKDKSKDKRPPKKKLSAKEQEAVLMRSEYASGMDKDSKKKKKKKTQAEGEEDSVD</sequence>
<dbReference type="Proteomes" id="UP001157502">
    <property type="component" value="Chromosome 23"/>
</dbReference>
<accession>A0ACC2FR53</accession>
<keyword evidence="2" id="KW-1185">Reference proteome</keyword>
<organism evidence="1 2">
    <name type="scientific">Dallia pectoralis</name>
    <name type="common">Alaska blackfish</name>
    <dbReference type="NCBI Taxonomy" id="75939"/>
    <lineage>
        <taxon>Eukaryota</taxon>
        <taxon>Metazoa</taxon>
        <taxon>Chordata</taxon>
        <taxon>Craniata</taxon>
        <taxon>Vertebrata</taxon>
        <taxon>Euteleostomi</taxon>
        <taxon>Actinopterygii</taxon>
        <taxon>Neopterygii</taxon>
        <taxon>Teleostei</taxon>
        <taxon>Protacanthopterygii</taxon>
        <taxon>Esociformes</taxon>
        <taxon>Umbridae</taxon>
        <taxon>Dallia</taxon>
    </lineage>
</organism>